<sequence>MNSLKEVIKNIQSKPPAIDLDHPDSKTSTAFDALAKLADELSRESTAAASILEKNWERAWPWIFWWSRAALDTKPVTRIGEEAIGQLLYVAPHLLLCHMRGGKFDPSPNDDNISVRCFASSPEIAALALELWLLGDALDHSNVSSLVRAAAGLITSCFQRMMEASPAKERCYEVLRSPRWDIPTALVVGIIREATEKDIYPDTLSYYLLLTCTLLGLSVNLHIPTTFVEGCIRKRAPRWAAFVLRKLASLGRNVPRKAVTMCILGALRIVETCSKFDCFSAIEALDLGRATHGLSGCYSRLLDLLTAELHHRALAVRVIRSIKKIAGMDLDASTYLKSCGPVLESWIRLCDVANARWTLGKTGVGWYRKAICGHQECPHHHSLKLNHKFKRCGGCLVEIYCSPECQKGAWKVHRRECDAKRQHAANQTQSEPTPLDYAFVHKCVYEDFYNNPEGFQKLIQAPVTKEHSVLLIDYREHSHKLKMELVSFSQAEVLIKENTPGFTPKDLEEAFSGIAFVPWRTYKMITILIRTRSDRVVTLRAEELGIDWRLLAPSMNYVLRFTDHFKLT</sequence>
<dbReference type="Gene3D" id="1.10.220.160">
    <property type="match status" value="1"/>
</dbReference>
<evidence type="ECO:0000256" key="4">
    <source>
        <dbReference type="PROSITE-ProRule" id="PRU00134"/>
    </source>
</evidence>
<gene>
    <name evidence="6" type="ORF">V5O48_010283</name>
</gene>
<dbReference type="SUPFAM" id="SSF144232">
    <property type="entry name" value="HIT/MYND zinc finger-like"/>
    <property type="match status" value="1"/>
</dbReference>
<reference evidence="6 7" key="1">
    <citation type="submission" date="2024-02" db="EMBL/GenBank/DDBJ databases">
        <title>A draft genome for the cacao thread blight pathogen Marasmius crinis-equi.</title>
        <authorList>
            <person name="Cohen S.P."/>
            <person name="Baruah I.K."/>
            <person name="Amoako-Attah I."/>
            <person name="Bukari Y."/>
            <person name="Meinhardt L.W."/>
            <person name="Bailey B.A."/>
        </authorList>
    </citation>
    <scope>NUCLEOTIDE SEQUENCE [LARGE SCALE GENOMIC DNA]</scope>
    <source>
        <strain evidence="6 7">GH-76</strain>
    </source>
</reference>
<dbReference type="Pfam" id="PF01753">
    <property type="entry name" value="zf-MYND"/>
    <property type="match status" value="1"/>
</dbReference>
<evidence type="ECO:0000256" key="1">
    <source>
        <dbReference type="ARBA" id="ARBA00022723"/>
    </source>
</evidence>
<dbReference type="EMBL" id="JBAHYK010000731">
    <property type="protein sequence ID" value="KAL0571682.1"/>
    <property type="molecule type" value="Genomic_DNA"/>
</dbReference>
<dbReference type="PROSITE" id="PS01360">
    <property type="entry name" value="ZF_MYND_1"/>
    <property type="match status" value="1"/>
</dbReference>
<dbReference type="InterPro" id="IPR002893">
    <property type="entry name" value="Znf_MYND"/>
</dbReference>
<dbReference type="PROSITE" id="PS50865">
    <property type="entry name" value="ZF_MYND_2"/>
    <property type="match status" value="1"/>
</dbReference>
<dbReference type="Proteomes" id="UP001465976">
    <property type="component" value="Unassembled WGS sequence"/>
</dbReference>
<organism evidence="6 7">
    <name type="scientific">Marasmius crinis-equi</name>
    <dbReference type="NCBI Taxonomy" id="585013"/>
    <lineage>
        <taxon>Eukaryota</taxon>
        <taxon>Fungi</taxon>
        <taxon>Dikarya</taxon>
        <taxon>Basidiomycota</taxon>
        <taxon>Agaricomycotina</taxon>
        <taxon>Agaricomycetes</taxon>
        <taxon>Agaricomycetidae</taxon>
        <taxon>Agaricales</taxon>
        <taxon>Marasmiineae</taxon>
        <taxon>Marasmiaceae</taxon>
        <taxon>Marasmius</taxon>
    </lineage>
</organism>
<evidence type="ECO:0000256" key="3">
    <source>
        <dbReference type="ARBA" id="ARBA00022833"/>
    </source>
</evidence>
<evidence type="ECO:0000313" key="6">
    <source>
        <dbReference type="EMBL" id="KAL0571682.1"/>
    </source>
</evidence>
<keyword evidence="1" id="KW-0479">Metal-binding</keyword>
<evidence type="ECO:0000313" key="7">
    <source>
        <dbReference type="Proteomes" id="UP001465976"/>
    </source>
</evidence>
<name>A0ABR3F8Q9_9AGAR</name>
<accession>A0ABR3F8Q9</accession>
<keyword evidence="3" id="KW-0862">Zinc</keyword>
<comment type="caution">
    <text evidence="6">The sequence shown here is derived from an EMBL/GenBank/DDBJ whole genome shotgun (WGS) entry which is preliminary data.</text>
</comment>
<evidence type="ECO:0000259" key="5">
    <source>
        <dbReference type="PROSITE" id="PS50865"/>
    </source>
</evidence>
<proteinExistence type="predicted"/>
<dbReference type="Gene3D" id="6.10.140.2220">
    <property type="match status" value="1"/>
</dbReference>
<keyword evidence="2 4" id="KW-0863">Zinc-finger</keyword>
<evidence type="ECO:0000256" key="2">
    <source>
        <dbReference type="ARBA" id="ARBA00022771"/>
    </source>
</evidence>
<keyword evidence="7" id="KW-1185">Reference proteome</keyword>
<protein>
    <recommendedName>
        <fullName evidence="5">MYND-type domain-containing protein</fullName>
    </recommendedName>
</protein>
<feature type="domain" description="MYND-type" evidence="5">
    <location>
        <begin position="369"/>
        <end position="417"/>
    </location>
</feature>